<evidence type="ECO:0000313" key="1">
    <source>
        <dbReference type="EMBL" id="QJA61141.1"/>
    </source>
</evidence>
<proteinExistence type="predicted"/>
<dbReference type="AlphaFoldDB" id="A0A6M3IVF0"/>
<name>A0A6M3IVF0_9ZZZZ</name>
<dbReference type="EMBL" id="MT141431">
    <property type="protein sequence ID" value="QJA61141.1"/>
    <property type="molecule type" value="Genomic_DNA"/>
</dbReference>
<accession>A0A6M3IVF0</accession>
<gene>
    <name evidence="1" type="ORF">MM415B00998_0027</name>
</gene>
<protein>
    <submittedName>
        <fullName evidence="1">Putative tail fiber protein</fullName>
    </submittedName>
</protein>
<sequence length="155" mass="16027">MECIENIKLSGEIQFLGKHKDGTIFCDRTIKNTITTVGKALFAALMVVDVGGTGCDYIALGVGTPSTTALGSESTTDGGARRGGANLTGTVVTTTLTEDTAQFVTTFTFTGSLALTEAGLFNAASTGTMVASQTFSAVNVIDTDTLQITWKIKVA</sequence>
<reference evidence="1" key="1">
    <citation type="submission" date="2020-03" db="EMBL/GenBank/DDBJ databases">
        <title>The deep terrestrial virosphere.</title>
        <authorList>
            <person name="Holmfeldt K."/>
            <person name="Nilsson E."/>
            <person name="Simone D."/>
            <person name="Lopez-Fernandez M."/>
            <person name="Wu X."/>
            <person name="de Brujin I."/>
            <person name="Lundin D."/>
            <person name="Andersson A."/>
            <person name="Bertilsson S."/>
            <person name="Dopson M."/>
        </authorList>
    </citation>
    <scope>NUCLEOTIDE SEQUENCE</scope>
    <source>
        <strain evidence="1">MM415B00998</strain>
    </source>
</reference>
<organism evidence="1">
    <name type="scientific">viral metagenome</name>
    <dbReference type="NCBI Taxonomy" id="1070528"/>
    <lineage>
        <taxon>unclassified sequences</taxon>
        <taxon>metagenomes</taxon>
        <taxon>organismal metagenomes</taxon>
    </lineage>
</organism>